<dbReference type="EMBL" id="WJQU01000001">
    <property type="protein sequence ID" value="KAJ6647842.1"/>
    <property type="molecule type" value="Genomic_DNA"/>
</dbReference>
<dbReference type="Proteomes" id="UP001151699">
    <property type="component" value="Chromosome A"/>
</dbReference>
<keyword evidence="3" id="KW-1185">Reference proteome</keyword>
<evidence type="ECO:0000256" key="1">
    <source>
        <dbReference type="SAM" id="SignalP"/>
    </source>
</evidence>
<evidence type="ECO:0000313" key="3">
    <source>
        <dbReference type="Proteomes" id="UP001151699"/>
    </source>
</evidence>
<evidence type="ECO:0008006" key="4">
    <source>
        <dbReference type="Google" id="ProtNLM"/>
    </source>
</evidence>
<protein>
    <recommendedName>
        <fullName evidence="4">Secreted protein</fullName>
    </recommendedName>
</protein>
<reference evidence="2" key="1">
    <citation type="submission" date="2022-07" db="EMBL/GenBank/DDBJ databases">
        <authorList>
            <person name="Trinca V."/>
            <person name="Uliana J.V.C."/>
            <person name="Torres T.T."/>
            <person name="Ward R.J."/>
            <person name="Monesi N."/>
        </authorList>
    </citation>
    <scope>NUCLEOTIDE SEQUENCE</scope>
    <source>
        <strain evidence="2">HSMRA1968</strain>
        <tissue evidence="2">Whole embryos</tissue>
    </source>
</reference>
<feature type="chain" id="PRO_5040262547" description="Secreted protein" evidence="1">
    <location>
        <begin position="22"/>
        <end position="68"/>
    </location>
</feature>
<proteinExistence type="predicted"/>
<evidence type="ECO:0000313" key="2">
    <source>
        <dbReference type="EMBL" id="KAJ6647842.1"/>
    </source>
</evidence>
<accession>A0A9Q0S752</accession>
<dbReference type="AlphaFoldDB" id="A0A9Q0S752"/>
<gene>
    <name evidence="2" type="ORF">Bhyg_03065</name>
</gene>
<name>A0A9Q0S752_9DIPT</name>
<organism evidence="2 3">
    <name type="scientific">Pseudolycoriella hygida</name>
    <dbReference type="NCBI Taxonomy" id="35572"/>
    <lineage>
        <taxon>Eukaryota</taxon>
        <taxon>Metazoa</taxon>
        <taxon>Ecdysozoa</taxon>
        <taxon>Arthropoda</taxon>
        <taxon>Hexapoda</taxon>
        <taxon>Insecta</taxon>
        <taxon>Pterygota</taxon>
        <taxon>Neoptera</taxon>
        <taxon>Endopterygota</taxon>
        <taxon>Diptera</taxon>
        <taxon>Nematocera</taxon>
        <taxon>Sciaroidea</taxon>
        <taxon>Sciaridae</taxon>
        <taxon>Pseudolycoriella</taxon>
    </lineage>
</organism>
<sequence length="68" mass="7906">MVKRAVKLILTLIQTQMSVVTINGSLKQTRREDSIVQRLLMEQIVRIQLRNQCSDTLPLSRFQLIQIV</sequence>
<keyword evidence="1" id="KW-0732">Signal</keyword>
<comment type="caution">
    <text evidence="2">The sequence shown here is derived from an EMBL/GenBank/DDBJ whole genome shotgun (WGS) entry which is preliminary data.</text>
</comment>
<feature type="signal peptide" evidence="1">
    <location>
        <begin position="1"/>
        <end position="21"/>
    </location>
</feature>